<reference evidence="3" key="1">
    <citation type="journal article" date="2007" name="Nature">
        <title>The grapevine genome sequence suggests ancestral hexaploidization in major angiosperm phyla.</title>
        <authorList>
            <consortium name="The French-Italian Public Consortium for Grapevine Genome Characterization."/>
            <person name="Jaillon O."/>
            <person name="Aury J.-M."/>
            <person name="Noel B."/>
            <person name="Policriti A."/>
            <person name="Clepet C."/>
            <person name="Casagrande A."/>
            <person name="Choisne N."/>
            <person name="Aubourg S."/>
            <person name="Vitulo N."/>
            <person name="Jubin C."/>
            <person name="Vezzi A."/>
            <person name="Legeai F."/>
            <person name="Hugueney P."/>
            <person name="Dasilva C."/>
            <person name="Horner D."/>
            <person name="Mica E."/>
            <person name="Jublot D."/>
            <person name="Poulain J."/>
            <person name="Bruyere C."/>
            <person name="Billault A."/>
            <person name="Segurens B."/>
            <person name="Gouyvenoux M."/>
            <person name="Ugarte E."/>
            <person name="Cattonaro F."/>
            <person name="Anthouard V."/>
            <person name="Vico V."/>
            <person name="Del Fabbro C."/>
            <person name="Alaux M."/>
            <person name="Di Gaspero G."/>
            <person name="Dumas V."/>
            <person name="Felice N."/>
            <person name="Paillard S."/>
            <person name="Juman I."/>
            <person name="Moroldo M."/>
            <person name="Scalabrin S."/>
            <person name="Canaguier A."/>
            <person name="Le Clainche I."/>
            <person name="Malacrida G."/>
            <person name="Durand E."/>
            <person name="Pesole G."/>
            <person name="Laucou V."/>
            <person name="Chatelet P."/>
            <person name="Merdinoglu D."/>
            <person name="Delledonne M."/>
            <person name="Pezzotti M."/>
            <person name="Lecharny A."/>
            <person name="Scarpelli C."/>
            <person name="Artiguenave F."/>
            <person name="Pe M.E."/>
            <person name="Valle G."/>
            <person name="Morgante M."/>
            <person name="Caboche M."/>
            <person name="Adam-Blondon A.-F."/>
            <person name="Weissenbach J."/>
            <person name="Quetier F."/>
            <person name="Wincker P."/>
        </authorList>
    </citation>
    <scope>NUCLEOTIDE SEQUENCE [LARGE SCALE GENOMIC DNA]</scope>
    <source>
        <strain evidence="3">cv. Pinot noir / PN40024</strain>
    </source>
</reference>
<dbReference type="EMBL" id="FN596753">
    <property type="protein sequence ID" value="CCB62312.1"/>
    <property type="molecule type" value="Genomic_DNA"/>
</dbReference>
<evidence type="ECO:0000256" key="1">
    <source>
        <dbReference type="SAM" id="MobiDB-lite"/>
    </source>
</evidence>
<protein>
    <submittedName>
        <fullName evidence="2">Uncharacterized protein</fullName>
    </submittedName>
</protein>
<dbReference type="InParanoid" id="F6I5U4"/>
<proteinExistence type="predicted"/>
<gene>
    <name evidence="2" type="ordered locus">VIT_13s0074g00200</name>
</gene>
<dbReference type="PaxDb" id="29760-VIT_13s0074g00200.t01"/>
<sequence length="73" mass="8307">MDINLSPINSLVQVNKLHKNKYFSLWIEKWQGANWRDEEMNGQTEPPHGLGKISEQKGILGPGPADLRFSEAF</sequence>
<dbReference type="Proteomes" id="UP000009183">
    <property type="component" value="Chromosome 13"/>
</dbReference>
<accession>F6I5U4</accession>
<dbReference type="HOGENOM" id="CLU_2709881_0_0_1"/>
<dbReference type="AlphaFoldDB" id="F6I5U4"/>
<keyword evidence="3" id="KW-1185">Reference proteome</keyword>
<dbReference type="STRING" id="29760.F6I5U4"/>
<evidence type="ECO:0000313" key="2">
    <source>
        <dbReference type="EMBL" id="CCB62312.1"/>
    </source>
</evidence>
<evidence type="ECO:0000313" key="3">
    <source>
        <dbReference type="Proteomes" id="UP000009183"/>
    </source>
</evidence>
<feature type="region of interest" description="Disordered" evidence="1">
    <location>
        <begin position="38"/>
        <end position="65"/>
    </location>
</feature>
<organism evidence="2 3">
    <name type="scientific">Vitis vinifera</name>
    <name type="common">Grape</name>
    <dbReference type="NCBI Taxonomy" id="29760"/>
    <lineage>
        <taxon>Eukaryota</taxon>
        <taxon>Viridiplantae</taxon>
        <taxon>Streptophyta</taxon>
        <taxon>Embryophyta</taxon>
        <taxon>Tracheophyta</taxon>
        <taxon>Spermatophyta</taxon>
        <taxon>Magnoliopsida</taxon>
        <taxon>eudicotyledons</taxon>
        <taxon>Gunneridae</taxon>
        <taxon>Pentapetalae</taxon>
        <taxon>rosids</taxon>
        <taxon>Vitales</taxon>
        <taxon>Vitaceae</taxon>
        <taxon>Viteae</taxon>
        <taxon>Vitis</taxon>
    </lineage>
</organism>
<name>F6I5U4_VITVI</name>